<evidence type="ECO:0000256" key="7">
    <source>
        <dbReference type="HAMAP-Rule" id="MF_00227"/>
    </source>
</evidence>
<dbReference type="GO" id="GO:0004526">
    <property type="term" value="F:ribonuclease P activity"/>
    <property type="evidence" value="ECO:0007669"/>
    <property type="project" value="UniProtKB-EC"/>
</dbReference>
<dbReference type="Gene3D" id="3.30.230.10">
    <property type="match status" value="1"/>
</dbReference>
<comment type="subunit">
    <text evidence="7">Consists of a catalytic RNA component (M1 or rnpB) and a protein subunit.</text>
</comment>
<dbReference type="PANTHER" id="PTHR33992:SF1">
    <property type="entry name" value="RIBONUCLEASE P PROTEIN COMPONENT"/>
    <property type="match status" value="1"/>
</dbReference>
<comment type="catalytic activity">
    <reaction evidence="7">
        <text>Endonucleolytic cleavage of RNA, removing 5'-extranucleotides from tRNA precursor.</text>
        <dbReference type="EC" id="3.1.26.5"/>
    </reaction>
</comment>
<evidence type="ECO:0000256" key="2">
    <source>
        <dbReference type="ARBA" id="ARBA00022694"/>
    </source>
</evidence>
<evidence type="ECO:0000256" key="4">
    <source>
        <dbReference type="ARBA" id="ARBA00022759"/>
    </source>
</evidence>
<comment type="similarity">
    <text evidence="7">Belongs to the RnpA family.</text>
</comment>
<sequence>MIDMVKRFVLPKVGRLCQNKSFQAVYRSGKSYANKYLVLYVLPNRSANRRIGFAAGKRLGTAVVRNRLKRLLREAYRHQQEKLVTGVDLVVVGRQPLVNAGIDQVVKAFLELCAKAKILVEKT</sequence>
<evidence type="ECO:0000313" key="9">
    <source>
        <dbReference type="EMBL" id="XFO75624.1"/>
    </source>
</evidence>
<evidence type="ECO:0000256" key="6">
    <source>
        <dbReference type="ARBA" id="ARBA00022884"/>
    </source>
</evidence>
<dbReference type="InterPro" id="IPR020539">
    <property type="entry name" value="RNase_P_CS"/>
</dbReference>
<proteinExistence type="inferred from homology"/>
<gene>
    <name evidence="7 9" type="primary">rnpA</name>
    <name evidence="9" type="ORF">SPACI_057510</name>
</gene>
<evidence type="ECO:0000256" key="8">
    <source>
        <dbReference type="NCBIfam" id="TIGR00188"/>
    </source>
</evidence>
<evidence type="ECO:0000256" key="5">
    <source>
        <dbReference type="ARBA" id="ARBA00022801"/>
    </source>
</evidence>
<accession>A0ABZ3JB03</accession>
<evidence type="ECO:0000256" key="1">
    <source>
        <dbReference type="ARBA" id="ARBA00002663"/>
    </source>
</evidence>
<dbReference type="NCBIfam" id="TIGR00188">
    <property type="entry name" value="rnpA"/>
    <property type="match status" value="1"/>
</dbReference>
<dbReference type="InterPro" id="IPR020568">
    <property type="entry name" value="Ribosomal_Su5_D2-typ_SF"/>
</dbReference>
<protein>
    <recommendedName>
        <fullName evidence="7 8">Ribonuclease P protein component</fullName>
        <shortName evidence="7">RNase P protein</shortName>
        <shortName evidence="7">RNaseP protein</shortName>
        <ecNumber evidence="7 8">3.1.26.5</ecNumber>
    </recommendedName>
    <alternativeName>
        <fullName evidence="7">Protein C5</fullName>
    </alternativeName>
</protein>
<dbReference type="HAMAP" id="MF_00227">
    <property type="entry name" value="RNase_P"/>
    <property type="match status" value="1"/>
</dbReference>
<keyword evidence="5 7" id="KW-0378">Hydrolase</keyword>
<dbReference type="Proteomes" id="UP000216052">
    <property type="component" value="Chromosome"/>
</dbReference>
<dbReference type="PANTHER" id="PTHR33992">
    <property type="entry name" value="RIBONUCLEASE P PROTEIN COMPONENT"/>
    <property type="match status" value="1"/>
</dbReference>
<keyword evidence="10" id="KW-1185">Reference proteome</keyword>
<reference evidence="9" key="1">
    <citation type="submission" date="2024-05" db="EMBL/GenBank/DDBJ databases">
        <title>Isolation and characterization of Sporomusa carbonis sp. nov., a carboxydotrophic hydrogenogen in the genus of Sporomusa isolated from a charcoal burning pile.</title>
        <authorList>
            <person name="Boeer T."/>
            <person name="Rosenbaum F."/>
            <person name="Eysell L."/>
            <person name="Mueller V."/>
            <person name="Daniel R."/>
            <person name="Poehlein A."/>
        </authorList>
    </citation>
    <scope>NUCLEOTIDE SEQUENCE [LARGE SCALE GENOMIC DNA]</scope>
    <source>
        <strain evidence="9">DSM 3132</strain>
    </source>
</reference>
<dbReference type="PROSITE" id="PS00648">
    <property type="entry name" value="RIBONUCLEASE_P"/>
    <property type="match status" value="1"/>
</dbReference>
<organism evidence="9 10">
    <name type="scientific">Sporomusa acidovorans (strain ATCC 49682 / DSM 3132 / Mol)</name>
    <dbReference type="NCBI Taxonomy" id="1123286"/>
    <lineage>
        <taxon>Bacteria</taxon>
        <taxon>Bacillati</taxon>
        <taxon>Bacillota</taxon>
        <taxon>Negativicutes</taxon>
        <taxon>Selenomonadales</taxon>
        <taxon>Sporomusaceae</taxon>
        <taxon>Sporomusa</taxon>
    </lineage>
</organism>
<keyword evidence="3 7" id="KW-0540">Nuclease</keyword>
<dbReference type="EMBL" id="CP155571">
    <property type="protein sequence ID" value="XFO75624.1"/>
    <property type="molecule type" value="Genomic_DNA"/>
</dbReference>
<name>A0ABZ3JB03_SPOA4</name>
<dbReference type="InterPro" id="IPR000100">
    <property type="entry name" value="RNase_P"/>
</dbReference>
<evidence type="ECO:0000256" key="3">
    <source>
        <dbReference type="ARBA" id="ARBA00022722"/>
    </source>
</evidence>
<evidence type="ECO:0000313" key="10">
    <source>
        <dbReference type="Proteomes" id="UP000216052"/>
    </source>
</evidence>
<keyword evidence="6 7" id="KW-0694">RNA-binding</keyword>
<dbReference type="EC" id="3.1.26.5" evidence="7 8"/>
<dbReference type="SUPFAM" id="SSF54211">
    <property type="entry name" value="Ribosomal protein S5 domain 2-like"/>
    <property type="match status" value="1"/>
</dbReference>
<dbReference type="Pfam" id="PF00825">
    <property type="entry name" value="Ribonuclease_P"/>
    <property type="match status" value="1"/>
</dbReference>
<keyword evidence="2 7" id="KW-0819">tRNA processing</keyword>
<keyword evidence="4 7" id="KW-0255">Endonuclease</keyword>
<dbReference type="InterPro" id="IPR014721">
    <property type="entry name" value="Ribsml_uS5_D2-typ_fold_subgr"/>
</dbReference>
<comment type="function">
    <text evidence="1 7">RNaseP catalyzes the removal of the 5'-leader sequence from pre-tRNA to produce the mature 5'-terminus. It can also cleave other RNA substrates such as 4.5S RNA. The protein component plays an auxiliary but essential role in vivo by binding to the 5'-leader sequence and broadening the substrate specificity of the ribozyme.</text>
</comment>